<dbReference type="Proteomes" id="UP000345637">
    <property type="component" value="Unassembled WGS sequence"/>
</dbReference>
<protein>
    <submittedName>
        <fullName evidence="2">Uncharacterized protein</fullName>
    </submittedName>
</protein>
<evidence type="ECO:0000313" key="2">
    <source>
        <dbReference type="EMBL" id="VFS67066.1"/>
    </source>
</evidence>
<keyword evidence="1" id="KW-1133">Transmembrane helix</keyword>
<keyword evidence="1" id="KW-0472">Membrane</keyword>
<dbReference type="AlphaFoldDB" id="A0A485B309"/>
<feature type="transmembrane region" description="Helical" evidence="1">
    <location>
        <begin position="32"/>
        <end position="51"/>
    </location>
</feature>
<reference evidence="2 3" key="1">
    <citation type="submission" date="2019-03" db="EMBL/GenBank/DDBJ databases">
        <authorList>
            <consortium name="Pathogen Informatics"/>
        </authorList>
    </citation>
    <scope>NUCLEOTIDE SEQUENCE [LARGE SCALE GENOMIC DNA]</scope>
    <source>
        <strain evidence="2 3">NCTC12998</strain>
    </source>
</reference>
<accession>A0A485B309</accession>
<organism evidence="2 3">
    <name type="scientific">Raoultella planticola</name>
    <name type="common">Klebsiella planticola</name>
    <dbReference type="NCBI Taxonomy" id="575"/>
    <lineage>
        <taxon>Bacteria</taxon>
        <taxon>Pseudomonadati</taxon>
        <taxon>Pseudomonadota</taxon>
        <taxon>Gammaproteobacteria</taxon>
        <taxon>Enterobacterales</taxon>
        <taxon>Enterobacteriaceae</taxon>
        <taxon>Klebsiella/Raoultella group</taxon>
        <taxon>Raoultella</taxon>
    </lineage>
</organism>
<keyword evidence="1" id="KW-0812">Transmembrane</keyword>
<name>A0A485B309_RAOPL</name>
<evidence type="ECO:0000256" key="1">
    <source>
        <dbReference type="SAM" id="Phobius"/>
    </source>
</evidence>
<evidence type="ECO:0000313" key="3">
    <source>
        <dbReference type="Proteomes" id="UP000345637"/>
    </source>
</evidence>
<gene>
    <name evidence="2" type="ORF">NCTC12998_03228</name>
</gene>
<proteinExistence type="predicted"/>
<sequence>MIVSDDKACRLPAVHCAMRANRRWWLDAWCRVPYPIVPVYAALLIALGWFAGEQWRNPPCHVSVGCAGGACGTGANGFLSAKRGEAGSRCGT</sequence>
<dbReference type="EMBL" id="CAADJE010000023">
    <property type="protein sequence ID" value="VFS67066.1"/>
    <property type="molecule type" value="Genomic_DNA"/>
</dbReference>